<evidence type="ECO:0000256" key="1">
    <source>
        <dbReference type="SAM" id="Coils"/>
    </source>
</evidence>
<name>Q14QC8_SPICI</name>
<evidence type="ECO:0000313" key="3">
    <source>
        <dbReference type="EMBL" id="QIA68129.1"/>
    </source>
</evidence>
<dbReference type="KEGG" id="sck:SCITRI_0072"/>
<reference evidence="2" key="1">
    <citation type="journal article" date="2010" name="Appl. Environ. Microbiol.">
        <title>Partial chromosome sequence of Spiroplasma citri reveals extensive viral invasion and important gene decay.</title>
        <authorList>
            <person name="Carle P."/>
            <person name="Saillard C."/>
            <person name="Carrere N."/>
            <person name="Carrere S."/>
            <person name="Duret S."/>
            <person name="Eveillard S."/>
            <person name="Gaurivaud P."/>
            <person name="Gourgues G."/>
            <person name="Gouzy J."/>
            <person name="Salar P."/>
            <person name="Verdin E."/>
            <person name="Breton M."/>
            <person name="Blanchard A."/>
            <person name="Laigret F."/>
            <person name="Bove J.M."/>
            <person name="Renaudin J."/>
            <person name="Foissac X."/>
        </authorList>
    </citation>
    <scope>NUCLEOTIDE SEQUENCE</scope>
    <source>
        <strain evidence="2">GII3-3X</strain>
    </source>
</reference>
<evidence type="ECO:0000313" key="4">
    <source>
        <dbReference type="Proteomes" id="UP000464735"/>
    </source>
</evidence>
<gene>
    <name evidence="3" type="ORF">GL298_00335</name>
    <name evidence="2" type="ORF">SPICI01B_054</name>
</gene>
<proteinExistence type="predicted"/>
<dbReference type="RefSeq" id="WP_155522067.1">
    <property type="nucleotide sequence ID" value="NZ_CP013197.1"/>
</dbReference>
<feature type="coiled-coil region" evidence="1">
    <location>
        <begin position="5"/>
        <end position="39"/>
    </location>
</feature>
<protein>
    <submittedName>
        <fullName evidence="2">Uncharacterized protein</fullName>
    </submittedName>
</protein>
<organism evidence="2">
    <name type="scientific">Spiroplasma citri</name>
    <dbReference type="NCBI Taxonomy" id="2133"/>
    <lineage>
        <taxon>Bacteria</taxon>
        <taxon>Bacillati</taxon>
        <taxon>Mycoplasmatota</taxon>
        <taxon>Mollicutes</taxon>
        <taxon>Entomoplasmatales</taxon>
        <taxon>Spiroplasmataceae</taxon>
        <taxon>Spiroplasma</taxon>
    </lineage>
</organism>
<sequence>MGDNYNSESIKFNKLKEENEKIKKELAEKDKEINSFKQQIYMAHNFNQNLGSEIE</sequence>
<reference evidence="3 4" key="2">
    <citation type="submission" date="2019-11" db="EMBL/GenBank/DDBJ databases">
        <title>Whole genome sequencing and comparative genomics analyses of five strains of Spiroplasma citri.</title>
        <authorList>
            <person name="Yokomi R."/>
            <person name="Chen J."/>
            <person name="Rattner R."/>
            <person name="Vidalakis G."/>
        </authorList>
    </citation>
    <scope>NUCLEOTIDE SEQUENCE [LARGE SCALE GENOMIC DNA]</scope>
    <source>
        <strain evidence="3 4">BR12</strain>
    </source>
</reference>
<dbReference type="AlphaFoldDB" id="Q14QC8"/>
<dbReference type="EMBL" id="CP046368">
    <property type="protein sequence ID" value="QIA68129.1"/>
    <property type="molecule type" value="Genomic_DNA"/>
</dbReference>
<dbReference type="Proteomes" id="UP000464735">
    <property type="component" value="Chromosome"/>
</dbReference>
<accession>Q14QC8</accession>
<keyword evidence="1" id="KW-0175">Coiled coil</keyword>
<evidence type="ECO:0000313" key="2">
    <source>
        <dbReference type="EMBL" id="CAK98301.1"/>
    </source>
</evidence>
<dbReference type="GeneID" id="54239804"/>
<dbReference type="EMBL" id="AM285302">
    <property type="protein sequence ID" value="CAK98301.1"/>
    <property type="molecule type" value="Genomic_DNA"/>
</dbReference>